<sequence length="251" mass="25386">MATASAAVHGAMVAAAAAAAADNNGLCVPSTSPKQQQPSAARSSDSNEWQDIRDLLGMSSITAGSKPSSGSSDPGSPCSTATTAPAAAAAAAGSGVRNKKSSADTSPSANSGRLSKLFVNSSGGVGSGSFRISNNNNNSNQLQPPDCPVQIQVHLSNNDIHQQSATRLRRHSLESNNDSLMRGKTTLADPQAPDVLSTASGGATRLNLSLAVPELSGKSIPASPSTGGKRKTSHGKVIPCILFAFVWANPQ</sequence>
<evidence type="ECO:0000256" key="1">
    <source>
        <dbReference type="SAM" id="MobiDB-lite"/>
    </source>
</evidence>
<feature type="compositionally biased region" description="Polar residues" evidence="1">
    <location>
        <begin position="103"/>
        <end position="113"/>
    </location>
</feature>
<protein>
    <submittedName>
        <fullName evidence="2">Uncharacterized protein</fullName>
    </submittedName>
</protein>
<reference evidence="2 3" key="1">
    <citation type="journal article" date="2011" name="Science">
        <title>The ecoresponsive genome of Daphnia pulex.</title>
        <authorList>
            <person name="Colbourne J.K."/>
            <person name="Pfrender M.E."/>
            <person name="Gilbert D."/>
            <person name="Thomas W.K."/>
            <person name="Tucker A."/>
            <person name="Oakley T.H."/>
            <person name="Tokishita S."/>
            <person name="Aerts A."/>
            <person name="Arnold G.J."/>
            <person name="Basu M.K."/>
            <person name="Bauer D.J."/>
            <person name="Caceres C.E."/>
            <person name="Carmel L."/>
            <person name="Casola C."/>
            <person name="Choi J.H."/>
            <person name="Detter J.C."/>
            <person name="Dong Q."/>
            <person name="Dusheyko S."/>
            <person name="Eads B.D."/>
            <person name="Frohlich T."/>
            <person name="Geiler-Samerotte K.A."/>
            <person name="Gerlach D."/>
            <person name="Hatcher P."/>
            <person name="Jogdeo S."/>
            <person name="Krijgsveld J."/>
            <person name="Kriventseva E.V."/>
            <person name="Kultz D."/>
            <person name="Laforsch C."/>
            <person name="Lindquist E."/>
            <person name="Lopez J."/>
            <person name="Manak J.R."/>
            <person name="Muller J."/>
            <person name="Pangilinan J."/>
            <person name="Patwardhan R.P."/>
            <person name="Pitluck S."/>
            <person name="Pritham E.J."/>
            <person name="Rechtsteiner A."/>
            <person name="Rho M."/>
            <person name="Rogozin I.B."/>
            <person name="Sakarya O."/>
            <person name="Salamov A."/>
            <person name="Schaack S."/>
            <person name="Shapiro H."/>
            <person name="Shiga Y."/>
            <person name="Skalitzky C."/>
            <person name="Smith Z."/>
            <person name="Souvorov A."/>
            <person name="Sung W."/>
            <person name="Tang Z."/>
            <person name="Tsuchiya D."/>
            <person name="Tu H."/>
            <person name="Vos H."/>
            <person name="Wang M."/>
            <person name="Wolf Y.I."/>
            <person name="Yamagata H."/>
            <person name="Yamada T."/>
            <person name="Ye Y."/>
            <person name="Shaw J.R."/>
            <person name="Andrews J."/>
            <person name="Crease T.J."/>
            <person name="Tang H."/>
            <person name="Lucas S.M."/>
            <person name="Robertson H.M."/>
            <person name="Bork P."/>
            <person name="Koonin E.V."/>
            <person name="Zdobnov E.M."/>
            <person name="Grigoriev I.V."/>
            <person name="Lynch M."/>
            <person name="Boore J.L."/>
        </authorList>
    </citation>
    <scope>NUCLEOTIDE SEQUENCE [LARGE SCALE GENOMIC DNA]</scope>
</reference>
<dbReference type="KEGG" id="dpx:DAPPUDRAFT_111930"/>
<keyword evidence="3" id="KW-1185">Reference proteome</keyword>
<evidence type="ECO:0000313" key="3">
    <source>
        <dbReference type="Proteomes" id="UP000000305"/>
    </source>
</evidence>
<proteinExistence type="predicted"/>
<dbReference type="EMBL" id="GL732612">
    <property type="protein sequence ID" value="EFX71259.1"/>
    <property type="molecule type" value="Genomic_DNA"/>
</dbReference>
<name>E9HAH9_DAPPU</name>
<dbReference type="Proteomes" id="UP000000305">
    <property type="component" value="Unassembled WGS sequence"/>
</dbReference>
<feature type="compositionally biased region" description="Polar residues" evidence="1">
    <location>
        <begin position="29"/>
        <end position="49"/>
    </location>
</feature>
<gene>
    <name evidence="2" type="ORF">DAPPUDRAFT_111930</name>
</gene>
<dbReference type="InParanoid" id="E9HAH9"/>
<dbReference type="HOGENOM" id="CLU_1108053_0_0_1"/>
<feature type="compositionally biased region" description="Low complexity" evidence="1">
    <location>
        <begin position="59"/>
        <end position="95"/>
    </location>
</feature>
<dbReference type="AlphaFoldDB" id="E9HAH9"/>
<accession>E9HAH9</accession>
<feature type="region of interest" description="Disordered" evidence="1">
    <location>
        <begin position="24"/>
        <end position="115"/>
    </location>
</feature>
<evidence type="ECO:0000313" key="2">
    <source>
        <dbReference type="EMBL" id="EFX71259.1"/>
    </source>
</evidence>
<organism evidence="2 3">
    <name type="scientific">Daphnia pulex</name>
    <name type="common">Water flea</name>
    <dbReference type="NCBI Taxonomy" id="6669"/>
    <lineage>
        <taxon>Eukaryota</taxon>
        <taxon>Metazoa</taxon>
        <taxon>Ecdysozoa</taxon>
        <taxon>Arthropoda</taxon>
        <taxon>Crustacea</taxon>
        <taxon>Branchiopoda</taxon>
        <taxon>Diplostraca</taxon>
        <taxon>Cladocera</taxon>
        <taxon>Anomopoda</taxon>
        <taxon>Daphniidae</taxon>
        <taxon>Daphnia</taxon>
    </lineage>
</organism>